<name>A0A8H6HEZ4_9AGAR</name>
<protein>
    <submittedName>
        <fullName evidence="3">Uncharacterized protein</fullName>
    </submittedName>
</protein>
<dbReference type="EMBL" id="JACGCI010000111">
    <property type="protein sequence ID" value="KAF6745012.1"/>
    <property type="molecule type" value="Genomic_DNA"/>
</dbReference>
<keyword evidence="2" id="KW-0812">Transmembrane</keyword>
<gene>
    <name evidence="3" type="ORF">DFP72DRAFT_856885</name>
</gene>
<comment type="caution">
    <text evidence="3">The sequence shown here is derived from an EMBL/GenBank/DDBJ whole genome shotgun (WGS) entry which is preliminary data.</text>
</comment>
<feature type="region of interest" description="Disordered" evidence="1">
    <location>
        <begin position="427"/>
        <end position="447"/>
    </location>
</feature>
<sequence length="550" mass="60417">MEADDLRIALVGPRAVVGAKCRCDSVEGGVLVRPRNLAIVAMKMTPGLAHQPLQIRQKGRDRCVIRSYTIEETDRETTPSQQERFTRLELHVILRRVFRALPILSVCFLVLPIIFQHVVVGLGPHPLQPPPSNGKERSNHSFLVRAEVEDTEKRCADLLAEQDDHVGNNADGPYRKLCDVRWIGRVHRGVESADNSRVSGWQRRRGLGFAGITLRCMARRRFERIELGLVGWRVGECSGWRLGLLQLAGRGSSSRRRKLSRRQTRYPGGGGGGEGGLDKVGCVTDMRSLTFGNQASIQGAIARLRLRAVVGVLRGRAPSFSSPCMPRWAGLLGEGPCRKQLTHSSRLWPCGIALPAPCIKHVISGGCGFRTSSGRLKIHRVRCVPPSAASLVPEKDSINLQEIEVGTMVEVKRACGHVNPLRHIPWDHHGKSLPSTASTGGGHGGKSSASWVRGSRFAVPKGLRLLGLLYAKLSFISDELYPFRMQGGYQAHPTAAAKTTLDTINQFILDLTALLKPRLQEFCSIYDPVPLIPLQSDGDEQSHPQGSESH</sequence>
<dbReference type="Proteomes" id="UP000521943">
    <property type="component" value="Unassembled WGS sequence"/>
</dbReference>
<evidence type="ECO:0000256" key="2">
    <source>
        <dbReference type="SAM" id="Phobius"/>
    </source>
</evidence>
<feature type="transmembrane region" description="Helical" evidence="2">
    <location>
        <begin position="97"/>
        <end position="115"/>
    </location>
</feature>
<proteinExistence type="predicted"/>
<keyword evidence="2" id="KW-0472">Membrane</keyword>
<accession>A0A8H6HEZ4</accession>
<evidence type="ECO:0000313" key="4">
    <source>
        <dbReference type="Proteomes" id="UP000521943"/>
    </source>
</evidence>
<dbReference type="AlphaFoldDB" id="A0A8H6HEZ4"/>
<evidence type="ECO:0000256" key="1">
    <source>
        <dbReference type="SAM" id="MobiDB-lite"/>
    </source>
</evidence>
<evidence type="ECO:0000313" key="3">
    <source>
        <dbReference type="EMBL" id="KAF6745012.1"/>
    </source>
</evidence>
<keyword evidence="2" id="KW-1133">Transmembrane helix</keyword>
<organism evidence="3 4">
    <name type="scientific">Ephemerocybe angulata</name>
    <dbReference type="NCBI Taxonomy" id="980116"/>
    <lineage>
        <taxon>Eukaryota</taxon>
        <taxon>Fungi</taxon>
        <taxon>Dikarya</taxon>
        <taxon>Basidiomycota</taxon>
        <taxon>Agaricomycotina</taxon>
        <taxon>Agaricomycetes</taxon>
        <taxon>Agaricomycetidae</taxon>
        <taxon>Agaricales</taxon>
        <taxon>Agaricineae</taxon>
        <taxon>Psathyrellaceae</taxon>
        <taxon>Ephemerocybe</taxon>
    </lineage>
</organism>
<reference evidence="3 4" key="1">
    <citation type="submission" date="2020-07" db="EMBL/GenBank/DDBJ databases">
        <title>Comparative genomics of pyrophilous fungi reveals a link between fire events and developmental genes.</title>
        <authorList>
            <consortium name="DOE Joint Genome Institute"/>
            <person name="Steindorff A.S."/>
            <person name="Carver A."/>
            <person name="Calhoun S."/>
            <person name="Stillman K."/>
            <person name="Liu H."/>
            <person name="Lipzen A."/>
            <person name="Pangilinan J."/>
            <person name="Labutti K."/>
            <person name="Bruns T.D."/>
            <person name="Grigoriev I.V."/>
        </authorList>
    </citation>
    <scope>NUCLEOTIDE SEQUENCE [LARGE SCALE GENOMIC DNA]</scope>
    <source>
        <strain evidence="3 4">CBS 144469</strain>
    </source>
</reference>
<keyword evidence="4" id="KW-1185">Reference proteome</keyword>